<comment type="subcellular location">
    <subcellularLocation>
        <location evidence="8">Cytoplasm</location>
    </subcellularLocation>
</comment>
<dbReference type="KEGG" id="hmr:Hipma_0525"/>
<feature type="binding site" evidence="8">
    <location>
        <position position="157"/>
    </location>
    <ligand>
        <name>3-phosphoshikimate</name>
        <dbReference type="ChEBI" id="CHEBI:145989"/>
    </ligand>
</feature>
<dbReference type="PROSITE" id="PS00104">
    <property type="entry name" value="EPSP_SYNTHASE_1"/>
    <property type="match status" value="1"/>
</dbReference>
<evidence type="ECO:0000256" key="2">
    <source>
        <dbReference type="ARBA" id="ARBA00009948"/>
    </source>
</evidence>
<evidence type="ECO:0000259" key="9">
    <source>
        <dbReference type="Pfam" id="PF00275"/>
    </source>
</evidence>
<dbReference type="GO" id="GO:0008652">
    <property type="term" value="P:amino acid biosynthetic process"/>
    <property type="evidence" value="ECO:0007669"/>
    <property type="project" value="UniProtKB-KW"/>
</dbReference>
<dbReference type="PANTHER" id="PTHR21090">
    <property type="entry name" value="AROM/DEHYDROQUINATE SYNTHASE"/>
    <property type="match status" value="1"/>
</dbReference>
<comment type="similarity">
    <text evidence="2 8">Belongs to the EPSP synthase family.</text>
</comment>
<dbReference type="CDD" id="cd01556">
    <property type="entry name" value="EPSP_synthase"/>
    <property type="match status" value="1"/>
</dbReference>
<comment type="function">
    <text evidence="8">Catalyzes the transfer of the enolpyruvyl moiety of phosphoenolpyruvate (PEP) to the 5-hydroxyl of shikimate-3-phosphate (S3P) to produce enolpyruvyl shikimate-3-phosphate and inorganic phosphate.</text>
</comment>
<feature type="binding site" evidence="8">
    <location>
        <position position="338"/>
    </location>
    <ligand>
        <name>phosphoenolpyruvate</name>
        <dbReference type="ChEBI" id="CHEBI:58702"/>
    </ligand>
</feature>
<dbReference type="Gene3D" id="3.65.10.10">
    <property type="entry name" value="Enolpyruvate transferase domain"/>
    <property type="match status" value="2"/>
</dbReference>
<dbReference type="InterPro" id="IPR001986">
    <property type="entry name" value="Enolpyruvate_Tfrase_dom"/>
</dbReference>
<evidence type="ECO:0000313" key="10">
    <source>
        <dbReference type="EMBL" id="AEA33496.1"/>
    </source>
</evidence>
<dbReference type="GO" id="GO:0003866">
    <property type="term" value="F:3-phosphoshikimate 1-carboxyvinyltransferase activity"/>
    <property type="evidence" value="ECO:0007669"/>
    <property type="project" value="UniProtKB-UniRule"/>
</dbReference>
<organism evidence="10 11">
    <name type="scientific">Hippea maritima (strain ATCC 700847 / DSM 10411 / MH2)</name>
    <dbReference type="NCBI Taxonomy" id="760142"/>
    <lineage>
        <taxon>Bacteria</taxon>
        <taxon>Pseudomonadati</taxon>
        <taxon>Campylobacterota</taxon>
        <taxon>Desulfurellia</taxon>
        <taxon>Desulfurellales</taxon>
        <taxon>Hippeaceae</taxon>
        <taxon>Hippea</taxon>
    </lineage>
</organism>
<dbReference type="InterPro" id="IPR023193">
    <property type="entry name" value="EPSP_synthase_CS"/>
</dbReference>
<dbReference type="InParanoid" id="F2LUH0"/>
<keyword evidence="5 8" id="KW-0808">Transferase</keyword>
<feature type="binding site" evidence="8">
    <location>
        <position position="159"/>
    </location>
    <ligand>
        <name>3-phosphoshikimate</name>
        <dbReference type="ChEBI" id="CHEBI:145989"/>
    </ligand>
</feature>
<dbReference type="SUPFAM" id="SSF55205">
    <property type="entry name" value="EPT/RTPC-like"/>
    <property type="match status" value="1"/>
</dbReference>
<feature type="binding site" evidence="8">
    <location>
        <position position="14"/>
    </location>
    <ligand>
        <name>3-phosphoshikimate</name>
        <dbReference type="ChEBI" id="CHEBI:145989"/>
    </ligand>
</feature>
<dbReference type="OrthoDB" id="9809920at2"/>
<feature type="binding site" evidence="8">
    <location>
        <position position="13"/>
    </location>
    <ligand>
        <name>phosphoenolpyruvate</name>
        <dbReference type="ChEBI" id="CHEBI:58702"/>
    </ligand>
</feature>
<keyword evidence="6 8" id="KW-0057">Aromatic amino acid biosynthesis</keyword>
<dbReference type="InterPro" id="IPR036968">
    <property type="entry name" value="Enolpyruvate_Tfrase_sf"/>
</dbReference>
<proteinExistence type="inferred from homology"/>
<dbReference type="HOGENOM" id="CLU_024321_0_1_7"/>
<feature type="binding site" evidence="8">
    <location>
        <position position="18"/>
    </location>
    <ligand>
        <name>3-phosphoshikimate</name>
        <dbReference type="ChEBI" id="CHEBI:145989"/>
    </ligand>
</feature>
<evidence type="ECO:0000256" key="8">
    <source>
        <dbReference type="HAMAP-Rule" id="MF_00210"/>
    </source>
</evidence>
<dbReference type="InterPro" id="IPR013792">
    <property type="entry name" value="RNA3'P_cycl/enolpyr_Trfase_a/b"/>
</dbReference>
<dbReference type="EC" id="2.5.1.19" evidence="8"/>
<accession>F2LUH0</accession>
<dbReference type="NCBIfam" id="TIGR01356">
    <property type="entry name" value="aroA"/>
    <property type="match status" value="1"/>
</dbReference>
<dbReference type="UniPathway" id="UPA00053">
    <property type="reaction ID" value="UER00089"/>
</dbReference>
<dbReference type="PROSITE" id="PS00885">
    <property type="entry name" value="EPSP_SYNTHASE_2"/>
    <property type="match status" value="1"/>
</dbReference>
<feature type="binding site" evidence="8">
    <location>
        <position position="307"/>
    </location>
    <ligand>
        <name>3-phosphoshikimate</name>
        <dbReference type="ChEBI" id="CHEBI:145989"/>
    </ligand>
</feature>
<evidence type="ECO:0000256" key="5">
    <source>
        <dbReference type="ARBA" id="ARBA00022679"/>
    </source>
</evidence>
<reference evidence="11" key="2">
    <citation type="submission" date="2011-03" db="EMBL/GenBank/DDBJ databases">
        <title>The complete genome of Hippea maritima DSM 10411.</title>
        <authorList>
            <consortium name="US DOE Joint Genome Institute (JGI-PGF)"/>
            <person name="Lucas S."/>
            <person name="Copeland A."/>
            <person name="Lapidus A."/>
            <person name="Bruce D."/>
            <person name="Goodwin L."/>
            <person name="Pitluck S."/>
            <person name="Peters L."/>
            <person name="Kyrpides N."/>
            <person name="Mavromatis K."/>
            <person name="Pagani I."/>
            <person name="Ivanova N."/>
            <person name="Mikhailova N."/>
            <person name="Lu M."/>
            <person name="Detter J.C."/>
            <person name="Tapia R."/>
            <person name="Han C."/>
            <person name="Land M."/>
            <person name="Hauser L."/>
            <person name="Markowitz V."/>
            <person name="Cheng J.-F."/>
            <person name="Hugenholtz P."/>
            <person name="Woyke T."/>
            <person name="Wu D."/>
            <person name="Spring S."/>
            <person name="Schroeder M."/>
            <person name="Brambilla E."/>
            <person name="Klenk H.-P."/>
            <person name="Eisen J.A."/>
        </authorList>
    </citation>
    <scope>NUCLEOTIDE SEQUENCE [LARGE SCALE GENOMIC DNA]</scope>
    <source>
        <strain evidence="11">ATCC 700847 / DSM 10411 / MH2</strain>
    </source>
</reference>
<dbReference type="HAMAP" id="MF_00210">
    <property type="entry name" value="EPSP_synth"/>
    <property type="match status" value="1"/>
</dbReference>
<reference evidence="10 11" key="1">
    <citation type="journal article" date="2011" name="Stand. Genomic Sci.">
        <title>Complete genome sequence of the thermophilic sulfur-reducer Hippea maritima type strain (MH(2)).</title>
        <authorList>
            <person name="Huntemann M."/>
            <person name="Lu M."/>
            <person name="Nolan M."/>
            <person name="Lapidus A."/>
            <person name="Lucas S."/>
            <person name="Hammon N."/>
            <person name="Deshpande S."/>
            <person name="Cheng J.F."/>
            <person name="Tapia R."/>
            <person name="Han C."/>
            <person name="Goodwin L."/>
            <person name="Pitluck S."/>
            <person name="Liolios K."/>
            <person name="Pagani I."/>
            <person name="Ivanova N."/>
            <person name="Ovchinikova G."/>
            <person name="Pati A."/>
            <person name="Chen A."/>
            <person name="Palaniappan K."/>
            <person name="Land M."/>
            <person name="Hauser L."/>
            <person name="Jeffries C.D."/>
            <person name="Detter J.C."/>
            <person name="Brambilla E.M."/>
            <person name="Rohde M."/>
            <person name="Spring S."/>
            <person name="Goker M."/>
            <person name="Woyke T."/>
            <person name="Bristow J."/>
            <person name="Eisen J.A."/>
            <person name="Markowitz V."/>
            <person name="Hugenholtz P."/>
            <person name="Kyrpides N.C."/>
            <person name="Klenk H.P."/>
            <person name="Mavromatis K."/>
        </authorList>
    </citation>
    <scope>NUCLEOTIDE SEQUENCE [LARGE SCALE GENOMIC DNA]</scope>
    <source>
        <strain evidence="11">ATCC 700847 / DSM 10411 / MH2</strain>
    </source>
</reference>
<sequence>MVRKKSLRVASDKSISHRSVMIASIAKGKTVAKNILFSDDTLRTVKAMQLMGVRINIDSHQVEIDGVSKFGLKEPFDVLDLGNSGTSMRLLSGVLAGQNFLSILTGDNSLKRRPMGRIIQPLKSMGAEILSREGNLAPLAIKGGKLSGISHKMKIASAQVKSAVLLAGLYTQDDVEVVEPYKSRNHTENMLKAFGVDIIENGLSVRLGKNRELNGDLEIEVPADISSAAFFMVFAALKKDFEITLKDVGLNETRSGILDIFNEAGVNYEIKNRRVSGFEEIGDIVVSYSPKLKPFEISGEILPLLIDEIPILSILAVYCDGVSVVKDAHELRKKESDRIKSICEGLKRVGVEVEEFKDGFKVYGKPSHPIKNALIETHNDHRIAMSFLVLSAVSSSNLKISETQSILTSYPNFLDHLSYVNG</sequence>
<keyword evidence="3 8" id="KW-0963">Cytoplasm</keyword>
<feature type="binding site" evidence="8">
    <location>
        <position position="334"/>
    </location>
    <ligand>
        <name>3-phosphoshikimate</name>
        <dbReference type="ChEBI" id="CHEBI:145989"/>
    </ligand>
</feature>
<name>F2LUH0_HIPMA</name>
<comment type="caution">
    <text evidence="8">Lacks conserved residue(s) required for the propagation of feature annotation.</text>
</comment>
<dbReference type="GO" id="GO:0009073">
    <property type="term" value="P:aromatic amino acid family biosynthetic process"/>
    <property type="evidence" value="ECO:0007669"/>
    <property type="project" value="UniProtKB-KW"/>
</dbReference>
<comment type="catalytic activity">
    <reaction evidence="7">
        <text>3-phosphoshikimate + phosphoenolpyruvate = 5-O-(1-carboxyvinyl)-3-phosphoshikimate + phosphate</text>
        <dbReference type="Rhea" id="RHEA:21256"/>
        <dbReference type="ChEBI" id="CHEBI:43474"/>
        <dbReference type="ChEBI" id="CHEBI:57701"/>
        <dbReference type="ChEBI" id="CHEBI:58702"/>
        <dbReference type="ChEBI" id="CHEBI:145989"/>
        <dbReference type="EC" id="2.5.1.19"/>
    </reaction>
    <physiologicalReaction direction="left-to-right" evidence="7">
        <dbReference type="Rhea" id="RHEA:21257"/>
    </physiologicalReaction>
</comment>
<comment type="pathway">
    <text evidence="1 8">Metabolic intermediate biosynthesis; chorismate biosynthesis; chorismate from D-erythrose 4-phosphate and phosphoenolpyruvate: step 6/7.</text>
</comment>
<evidence type="ECO:0000256" key="1">
    <source>
        <dbReference type="ARBA" id="ARBA00004811"/>
    </source>
</evidence>
<feature type="binding site" evidence="8">
    <location>
        <position position="382"/>
    </location>
    <ligand>
        <name>phosphoenolpyruvate</name>
        <dbReference type="ChEBI" id="CHEBI:58702"/>
    </ligand>
</feature>
<dbReference type="FunCoup" id="F2LUH0">
    <property type="interactions" value="424"/>
</dbReference>
<dbReference type="FunFam" id="3.65.10.10:FF:000005">
    <property type="entry name" value="3-phosphoshikimate 1-carboxyvinyltransferase"/>
    <property type="match status" value="1"/>
</dbReference>
<dbReference type="GO" id="GO:0005737">
    <property type="term" value="C:cytoplasm"/>
    <property type="evidence" value="ECO:0007669"/>
    <property type="project" value="UniProtKB-SubCell"/>
</dbReference>
<evidence type="ECO:0000313" key="11">
    <source>
        <dbReference type="Proteomes" id="UP000008139"/>
    </source>
</evidence>
<dbReference type="RefSeq" id="WP_013681537.1">
    <property type="nucleotide sequence ID" value="NC_015318.1"/>
</dbReference>
<feature type="binding site" evidence="8">
    <location>
        <position position="113"/>
    </location>
    <ligand>
        <name>phosphoenolpyruvate</name>
        <dbReference type="ChEBI" id="CHEBI:58702"/>
    </ligand>
</feature>
<feature type="binding site" evidence="8">
    <location>
        <position position="13"/>
    </location>
    <ligand>
        <name>3-phosphoshikimate</name>
        <dbReference type="ChEBI" id="CHEBI:145989"/>
    </ligand>
</feature>
<dbReference type="PANTHER" id="PTHR21090:SF5">
    <property type="entry name" value="PENTAFUNCTIONAL AROM POLYPEPTIDE"/>
    <property type="match status" value="1"/>
</dbReference>
<dbReference type="Pfam" id="PF00275">
    <property type="entry name" value="EPSP_synthase"/>
    <property type="match status" value="1"/>
</dbReference>
<evidence type="ECO:0000256" key="6">
    <source>
        <dbReference type="ARBA" id="ARBA00023141"/>
    </source>
</evidence>
<dbReference type="PIRSF" id="PIRSF000505">
    <property type="entry name" value="EPSPS"/>
    <property type="match status" value="1"/>
</dbReference>
<feature type="binding site" evidence="8">
    <location>
        <position position="85"/>
    </location>
    <ligand>
        <name>phosphoenolpyruvate</name>
        <dbReference type="ChEBI" id="CHEBI:58702"/>
    </ligand>
</feature>
<dbReference type="STRING" id="760142.Hipma_0525"/>
<dbReference type="AlphaFoldDB" id="F2LUH0"/>
<dbReference type="GO" id="GO:0009423">
    <property type="term" value="P:chorismate biosynthetic process"/>
    <property type="evidence" value="ECO:0007669"/>
    <property type="project" value="UniProtKB-UniRule"/>
</dbReference>
<keyword evidence="11" id="KW-1185">Reference proteome</keyword>
<evidence type="ECO:0000256" key="7">
    <source>
        <dbReference type="ARBA" id="ARBA00044633"/>
    </source>
</evidence>
<evidence type="ECO:0000256" key="4">
    <source>
        <dbReference type="ARBA" id="ARBA00022605"/>
    </source>
</evidence>
<protein>
    <recommendedName>
        <fullName evidence="8">3-phosphoshikimate 1-carboxyvinyltransferase</fullName>
        <ecNumber evidence="8">2.5.1.19</ecNumber>
    </recommendedName>
    <alternativeName>
        <fullName evidence="8">5-enolpyruvylshikimate-3-phosphate synthase</fullName>
        <shortName evidence="8">EPSP synthase</shortName>
        <shortName evidence="8">EPSPS</shortName>
    </alternativeName>
</protein>
<feature type="active site" description="Proton acceptor" evidence="8">
    <location>
        <position position="307"/>
    </location>
</feature>
<keyword evidence="4 8" id="KW-0028">Amino-acid biosynthesis</keyword>
<dbReference type="InterPro" id="IPR006264">
    <property type="entry name" value="EPSP_synthase"/>
</dbReference>
<feature type="binding site" evidence="8">
    <location>
        <position position="159"/>
    </location>
    <ligand>
        <name>phosphoenolpyruvate</name>
        <dbReference type="ChEBI" id="CHEBI:58702"/>
    </ligand>
</feature>
<gene>
    <name evidence="8" type="primary">aroA</name>
    <name evidence="10" type="ordered locus">Hipma_0525</name>
</gene>
<feature type="domain" description="Enolpyruvate transferase" evidence="9">
    <location>
        <begin position="5"/>
        <end position="417"/>
    </location>
</feature>
<evidence type="ECO:0000256" key="3">
    <source>
        <dbReference type="ARBA" id="ARBA00022490"/>
    </source>
</evidence>
<comment type="subunit">
    <text evidence="8">Monomer.</text>
</comment>
<dbReference type="Proteomes" id="UP000008139">
    <property type="component" value="Chromosome"/>
</dbReference>
<dbReference type="EMBL" id="CP002606">
    <property type="protein sequence ID" value="AEA33496.1"/>
    <property type="molecule type" value="Genomic_DNA"/>
</dbReference>
<dbReference type="eggNOG" id="COG0128">
    <property type="taxonomic scope" value="Bacteria"/>
</dbReference>